<proteinExistence type="predicted"/>
<keyword evidence="2" id="KW-1185">Reference proteome</keyword>
<sequence length="76" mass="8495">MPTCCAVGCSNSVKSGFKLYRLPVGEESVKLKCFGLDEPRGLTFVTTIRNFYDIGTELTRILDLPLKECPPPSRWV</sequence>
<name>A0A4Y2DWY5_ARAVE</name>
<accession>A0A4Y2DWY5</accession>
<evidence type="ECO:0000313" key="1">
    <source>
        <dbReference type="EMBL" id="GBM20328.1"/>
    </source>
</evidence>
<reference evidence="1 2" key="1">
    <citation type="journal article" date="2019" name="Sci. Rep.">
        <title>Orb-weaving spider Araneus ventricosus genome elucidates the spidroin gene catalogue.</title>
        <authorList>
            <person name="Kono N."/>
            <person name="Nakamura H."/>
            <person name="Ohtoshi R."/>
            <person name="Moran D.A.P."/>
            <person name="Shinohara A."/>
            <person name="Yoshida Y."/>
            <person name="Fujiwara M."/>
            <person name="Mori M."/>
            <person name="Tomita M."/>
            <person name="Arakawa K."/>
        </authorList>
    </citation>
    <scope>NUCLEOTIDE SEQUENCE [LARGE SCALE GENOMIC DNA]</scope>
</reference>
<dbReference type="Proteomes" id="UP000499080">
    <property type="component" value="Unassembled WGS sequence"/>
</dbReference>
<organism evidence="1 2">
    <name type="scientific">Araneus ventricosus</name>
    <name type="common">Orbweaver spider</name>
    <name type="synonym">Epeira ventricosa</name>
    <dbReference type="NCBI Taxonomy" id="182803"/>
    <lineage>
        <taxon>Eukaryota</taxon>
        <taxon>Metazoa</taxon>
        <taxon>Ecdysozoa</taxon>
        <taxon>Arthropoda</taxon>
        <taxon>Chelicerata</taxon>
        <taxon>Arachnida</taxon>
        <taxon>Araneae</taxon>
        <taxon>Araneomorphae</taxon>
        <taxon>Entelegynae</taxon>
        <taxon>Araneoidea</taxon>
        <taxon>Araneidae</taxon>
        <taxon>Araneus</taxon>
    </lineage>
</organism>
<gene>
    <name evidence="1" type="ORF">AVEN_195882_1</name>
</gene>
<dbReference type="EMBL" id="BGPR01000440">
    <property type="protein sequence ID" value="GBM20328.1"/>
    <property type="molecule type" value="Genomic_DNA"/>
</dbReference>
<dbReference type="AlphaFoldDB" id="A0A4Y2DWY5"/>
<protein>
    <submittedName>
        <fullName evidence="1">Uncharacterized protein</fullName>
    </submittedName>
</protein>
<evidence type="ECO:0000313" key="2">
    <source>
        <dbReference type="Proteomes" id="UP000499080"/>
    </source>
</evidence>
<comment type="caution">
    <text evidence="1">The sequence shown here is derived from an EMBL/GenBank/DDBJ whole genome shotgun (WGS) entry which is preliminary data.</text>
</comment>